<reference evidence="8" key="3">
    <citation type="submission" date="2015-06" db="UniProtKB">
        <authorList>
            <consortium name="EnsemblMetazoa"/>
        </authorList>
    </citation>
    <scope>IDENTIFICATION</scope>
</reference>
<evidence type="ECO:0000256" key="2">
    <source>
        <dbReference type="ARBA" id="ARBA00022692"/>
    </source>
</evidence>
<dbReference type="PROSITE" id="PS51257">
    <property type="entry name" value="PROKAR_LIPOPROTEIN"/>
    <property type="match status" value="1"/>
</dbReference>
<comment type="subcellular location">
    <subcellularLocation>
        <location evidence="1">Membrane</location>
        <topology evidence="1">Multi-pass membrane protein</topology>
    </subcellularLocation>
</comment>
<evidence type="ECO:0000313" key="7">
    <source>
        <dbReference type="EMBL" id="ELT92572.1"/>
    </source>
</evidence>
<keyword evidence="3 6" id="KW-1133">Transmembrane helix</keyword>
<feature type="transmembrane region" description="Helical" evidence="6">
    <location>
        <begin position="16"/>
        <end position="42"/>
    </location>
</feature>
<dbReference type="Gene3D" id="1.20.140.150">
    <property type="match status" value="1"/>
</dbReference>
<evidence type="ECO:0000256" key="1">
    <source>
        <dbReference type="ARBA" id="ARBA00004141"/>
    </source>
</evidence>
<dbReference type="InterPro" id="IPR004031">
    <property type="entry name" value="PMP22/EMP/MP20/Claudin"/>
</dbReference>
<reference evidence="7 9" key="2">
    <citation type="journal article" date="2013" name="Nature">
        <title>Insights into bilaterian evolution from three spiralian genomes.</title>
        <authorList>
            <person name="Simakov O."/>
            <person name="Marletaz F."/>
            <person name="Cho S.J."/>
            <person name="Edsinger-Gonzales E."/>
            <person name="Havlak P."/>
            <person name="Hellsten U."/>
            <person name="Kuo D.H."/>
            <person name="Larsson T."/>
            <person name="Lv J."/>
            <person name="Arendt D."/>
            <person name="Savage R."/>
            <person name="Osoegawa K."/>
            <person name="de Jong P."/>
            <person name="Grimwood J."/>
            <person name="Chapman J.A."/>
            <person name="Shapiro H."/>
            <person name="Aerts A."/>
            <person name="Otillar R.P."/>
            <person name="Terry A.Y."/>
            <person name="Boore J.L."/>
            <person name="Grigoriev I.V."/>
            <person name="Lindberg D.R."/>
            <person name="Seaver E.C."/>
            <person name="Weisblat D.A."/>
            <person name="Putnam N.H."/>
            <person name="Rokhsar D.S."/>
        </authorList>
    </citation>
    <scope>NUCLEOTIDE SEQUENCE</scope>
    <source>
        <strain evidence="7 9">I ESC-2004</strain>
    </source>
</reference>
<gene>
    <name evidence="7" type="ORF">CAPTEDRAFT_167369</name>
</gene>
<evidence type="ECO:0000256" key="4">
    <source>
        <dbReference type="ARBA" id="ARBA00023136"/>
    </source>
</evidence>
<dbReference type="EMBL" id="KB310082">
    <property type="protein sequence ID" value="ELT92572.1"/>
    <property type="molecule type" value="Genomic_DNA"/>
</dbReference>
<dbReference type="PANTHER" id="PTHR21284">
    <property type="entry name" value="EG:80H7.2 PROTEIN"/>
    <property type="match status" value="1"/>
</dbReference>
<organism evidence="7">
    <name type="scientific">Capitella teleta</name>
    <name type="common">Polychaete worm</name>
    <dbReference type="NCBI Taxonomy" id="283909"/>
    <lineage>
        <taxon>Eukaryota</taxon>
        <taxon>Metazoa</taxon>
        <taxon>Spiralia</taxon>
        <taxon>Lophotrochozoa</taxon>
        <taxon>Annelida</taxon>
        <taxon>Polychaeta</taxon>
        <taxon>Sedentaria</taxon>
        <taxon>Scolecida</taxon>
        <taxon>Capitellidae</taxon>
        <taxon>Capitella</taxon>
    </lineage>
</organism>
<evidence type="ECO:0000256" key="3">
    <source>
        <dbReference type="ARBA" id="ARBA00022989"/>
    </source>
</evidence>
<dbReference type="AlphaFoldDB" id="R7TGF2"/>
<name>R7TGF2_CAPTE</name>
<evidence type="ECO:0008006" key="10">
    <source>
        <dbReference type="Google" id="ProtNLM"/>
    </source>
</evidence>
<sequence length="315" mass="35908">MKAEPAEQRQPAPTGMLAWVGFGCCIFALACLSVSFASPYWLQAWPNSFNNFRNLGLWQICFHDYMHHKDDSQEIYSECWWVFKQDAKYSKLREWLLPPWFMSVQVLVTGTLLIEIGTVITVAMIFLHICPIMNHEYLQTYGMFAAASMMFLVTMFTIIIGTVFAVECQDRNWMPRPDLFFLSWGFGFYIISGIMSLFSGIAFFYEAWKVYKELLEREMEFTHAALQMSGYPMTNQSQAYSYGQPSYGQPSYGEPSYGRPSIASQGSYGGQSYEQKSYATQPSFDGRQSLGTQQSYSDYPDQGGGGGYGQYPVKS</sequence>
<feature type="compositionally biased region" description="Polar residues" evidence="5">
    <location>
        <begin position="262"/>
        <end position="283"/>
    </location>
</feature>
<feature type="transmembrane region" description="Helical" evidence="6">
    <location>
        <begin position="141"/>
        <end position="166"/>
    </location>
</feature>
<dbReference type="EnsemblMetazoa" id="CapteT167369">
    <property type="protein sequence ID" value="CapteP167369"/>
    <property type="gene ID" value="CapteG167369"/>
</dbReference>
<evidence type="ECO:0000256" key="5">
    <source>
        <dbReference type="SAM" id="MobiDB-lite"/>
    </source>
</evidence>
<keyword evidence="2 6" id="KW-0812">Transmembrane</keyword>
<dbReference type="PANTHER" id="PTHR21284:SF12">
    <property type="entry name" value="EG:80H7.2 PROTEIN"/>
    <property type="match status" value="1"/>
</dbReference>
<dbReference type="Pfam" id="PF13903">
    <property type="entry name" value="Claudin_2"/>
    <property type="match status" value="1"/>
</dbReference>
<dbReference type="HOGENOM" id="CLU_883511_0_0_1"/>
<evidence type="ECO:0000256" key="6">
    <source>
        <dbReference type="SAM" id="Phobius"/>
    </source>
</evidence>
<feature type="transmembrane region" description="Helical" evidence="6">
    <location>
        <begin position="100"/>
        <end position="129"/>
    </location>
</feature>
<dbReference type="OMA" id="NGCHHIF"/>
<accession>R7TGF2</accession>
<proteinExistence type="predicted"/>
<dbReference type="OrthoDB" id="6140671at2759"/>
<reference evidence="9" key="1">
    <citation type="submission" date="2012-12" db="EMBL/GenBank/DDBJ databases">
        <authorList>
            <person name="Hellsten U."/>
            <person name="Grimwood J."/>
            <person name="Chapman J.A."/>
            <person name="Shapiro H."/>
            <person name="Aerts A."/>
            <person name="Otillar R.P."/>
            <person name="Terry A.Y."/>
            <person name="Boore J.L."/>
            <person name="Simakov O."/>
            <person name="Marletaz F."/>
            <person name="Cho S.-J."/>
            <person name="Edsinger-Gonzales E."/>
            <person name="Havlak P."/>
            <person name="Kuo D.-H."/>
            <person name="Larsson T."/>
            <person name="Lv J."/>
            <person name="Arendt D."/>
            <person name="Savage R."/>
            <person name="Osoegawa K."/>
            <person name="de Jong P."/>
            <person name="Lindberg D.R."/>
            <person name="Seaver E.C."/>
            <person name="Weisblat D.A."/>
            <person name="Putnam N.H."/>
            <person name="Grigoriev I.V."/>
            <person name="Rokhsar D.S."/>
        </authorList>
    </citation>
    <scope>NUCLEOTIDE SEQUENCE</scope>
    <source>
        <strain evidence="9">I ESC-2004</strain>
    </source>
</reference>
<feature type="region of interest" description="Disordered" evidence="5">
    <location>
        <begin position="245"/>
        <end position="315"/>
    </location>
</feature>
<protein>
    <recommendedName>
        <fullName evidence="10">Claudin</fullName>
    </recommendedName>
</protein>
<evidence type="ECO:0000313" key="9">
    <source>
        <dbReference type="Proteomes" id="UP000014760"/>
    </source>
</evidence>
<dbReference type="Proteomes" id="UP000014760">
    <property type="component" value="Unassembled WGS sequence"/>
</dbReference>
<dbReference type="STRING" id="283909.R7TGF2"/>
<dbReference type="FunCoup" id="R7TGF2">
    <property type="interactions" value="8"/>
</dbReference>
<feature type="transmembrane region" description="Helical" evidence="6">
    <location>
        <begin position="186"/>
        <end position="208"/>
    </location>
</feature>
<dbReference type="GO" id="GO:0016020">
    <property type="term" value="C:membrane"/>
    <property type="evidence" value="ECO:0007669"/>
    <property type="project" value="UniProtKB-SubCell"/>
</dbReference>
<keyword evidence="4 6" id="KW-0472">Membrane</keyword>
<keyword evidence="9" id="KW-1185">Reference proteome</keyword>
<dbReference type="EMBL" id="AMQN01002814">
    <property type="status" value="NOT_ANNOTATED_CDS"/>
    <property type="molecule type" value="Genomic_DNA"/>
</dbReference>
<evidence type="ECO:0000313" key="8">
    <source>
        <dbReference type="EnsemblMetazoa" id="CapteP167369"/>
    </source>
</evidence>